<dbReference type="InterPro" id="IPR057266">
    <property type="entry name" value="Ribosomal_uL5_euk/arc-type"/>
</dbReference>
<reference evidence="9" key="1">
    <citation type="journal article" date="2014" name="Genome Biol. Evol.">
        <title>Pangenome evidence for extensive interdomain horizontal transfer affecting lineage core and shell genes in uncultured planktonic thaumarchaeota and euryarchaeota.</title>
        <authorList>
            <person name="Deschamps P."/>
            <person name="Zivanovic Y."/>
            <person name="Moreira D."/>
            <person name="Rodriguez-Valera F."/>
            <person name="Lopez-Garcia P."/>
        </authorList>
    </citation>
    <scope>NUCLEOTIDE SEQUENCE</scope>
</reference>
<dbReference type="AlphaFoldDB" id="A0A075FN88"/>
<evidence type="ECO:0000259" key="8">
    <source>
        <dbReference type="Pfam" id="PF00673"/>
    </source>
</evidence>
<feature type="domain" description="Large ribosomal subunit protein uL5 C-terminal" evidence="8">
    <location>
        <begin position="63"/>
        <end position="141"/>
    </location>
</feature>
<dbReference type="NCBIfam" id="NF003258">
    <property type="entry name" value="PRK04219.1"/>
    <property type="match status" value="1"/>
</dbReference>
<sequence length="175" mass="19767">MSDAANPMLSPSITKVTVNIGVGEGGRRLQLAERVLEVLTAMKPMRTISAKTNRDLGTRKGAPIGCKVTMRNPEAVEAFLKDAFWVRDKTLPEYNFDAQGNLSFGISDYTDFPKQKYDPDIGIFGMDINVVLERPGHRVSRRRRRKSRVSVPHRIGREESKAWFADRYGLNIVEE</sequence>
<evidence type="ECO:0000259" key="7">
    <source>
        <dbReference type="Pfam" id="PF00281"/>
    </source>
</evidence>
<evidence type="ECO:0000256" key="1">
    <source>
        <dbReference type="ARBA" id="ARBA00008553"/>
    </source>
</evidence>
<dbReference type="Pfam" id="PF00673">
    <property type="entry name" value="Ribosomal_L5_C"/>
    <property type="match status" value="1"/>
</dbReference>
<dbReference type="GO" id="GO:0000049">
    <property type="term" value="F:tRNA binding"/>
    <property type="evidence" value="ECO:0007669"/>
    <property type="project" value="UniProtKB-KW"/>
</dbReference>
<accession>A0A075FN88</accession>
<dbReference type="Gene3D" id="3.30.1440.10">
    <property type="match status" value="1"/>
</dbReference>
<organism evidence="9">
    <name type="scientific">uncultured marine group II/III euryarchaeote AD1000_09_E08</name>
    <dbReference type="NCBI Taxonomy" id="1457711"/>
    <lineage>
        <taxon>Archaea</taxon>
        <taxon>Methanobacteriati</taxon>
        <taxon>Methanobacteriota</taxon>
        <taxon>environmental samples</taxon>
    </lineage>
</organism>
<evidence type="ECO:0000256" key="6">
    <source>
        <dbReference type="RuleBase" id="RU003930"/>
    </source>
</evidence>
<feature type="domain" description="Large ribosomal subunit protein uL5 N-terminal" evidence="7">
    <location>
        <begin position="6"/>
        <end position="59"/>
    </location>
</feature>
<keyword evidence="2" id="KW-0694">RNA-binding</keyword>
<evidence type="ECO:0000256" key="5">
    <source>
        <dbReference type="ARBA" id="ARBA00035461"/>
    </source>
</evidence>
<dbReference type="SUPFAM" id="SSF55282">
    <property type="entry name" value="RL5-like"/>
    <property type="match status" value="1"/>
</dbReference>
<proteinExistence type="inferred from homology"/>
<dbReference type="GO" id="GO:1990904">
    <property type="term" value="C:ribonucleoprotein complex"/>
    <property type="evidence" value="ECO:0007669"/>
    <property type="project" value="UniProtKB-KW"/>
</dbReference>
<dbReference type="EMBL" id="KF900323">
    <property type="protein sequence ID" value="AIE90936.1"/>
    <property type="molecule type" value="Genomic_DNA"/>
</dbReference>
<dbReference type="PANTHER" id="PTHR11994">
    <property type="entry name" value="60S RIBOSOMAL PROTEIN L11-RELATED"/>
    <property type="match status" value="1"/>
</dbReference>
<dbReference type="GO" id="GO:0003735">
    <property type="term" value="F:structural constituent of ribosome"/>
    <property type="evidence" value="ECO:0007669"/>
    <property type="project" value="InterPro"/>
</dbReference>
<evidence type="ECO:0000256" key="3">
    <source>
        <dbReference type="ARBA" id="ARBA00022980"/>
    </source>
</evidence>
<dbReference type="GO" id="GO:0005840">
    <property type="term" value="C:ribosome"/>
    <property type="evidence" value="ECO:0007669"/>
    <property type="project" value="UniProtKB-KW"/>
</dbReference>
<evidence type="ECO:0000256" key="4">
    <source>
        <dbReference type="ARBA" id="ARBA00023274"/>
    </source>
</evidence>
<name>A0A075FN88_9EURY</name>
<gene>
    <name evidence="9" type="primary">RP-L5</name>
    <name evidence="9" type="synonym">rplE</name>
</gene>
<keyword evidence="2" id="KW-0820">tRNA-binding</keyword>
<dbReference type="InterPro" id="IPR002132">
    <property type="entry name" value="Ribosomal_uL5"/>
</dbReference>
<keyword evidence="3 6" id="KW-0689">Ribosomal protein</keyword>
<dbReference type="InterPro" id="IPR022803">
    <property type="entry name" value="Ribosomal_uL5_dom_sf"/>
</dbReference>
<evidence type="ECO:0000313" key="9">
    <source>
        <dbReference type="EMBL" id="AIE90936.1"/>
    </source>
</evidence>
<dbReference type="FunFam" id="3.30.1440.10:FF:000002">
    <property type="entry name" value="60S ribosomal protein L11"/>
    <property type="match status" value="1"/>
</dbReference>
<dbReference type="PIRSF" id="PIRSF002161">
    <property type="entry name" value="Ribosomal_L5"/>
    <property type="match status" value="1"/>
</dbReference>
<dbReference type="InterPro" id="IPR031310">
    <property type="entry name" value="Ribosomal_uL5_N"/>
</dbReference>
<dbReference type="InterPro" id="IPR031309">
    <property type="entry name" value="Ribosomal_uL5_C"/>
</dbReference>
<protein>
    <recommendedName>
        <fullName evidence="5">50S ribosomal protein L5</fullName>
    </recommendedName>
</protein>
<dbReference type="GO" id="GO:0006412">
    <property type="term" value="P:translation"/>
    <property type="evidence" value="ECO:0007669"/>
    <property type="project" value="InterPro"/>
</dbReference>
<keyword evidence="4 6" id="KW-0687">Ribonucleoprotein</keyword>
<evidence type="ECO:0000256" key="2">
    <source>
        <dbReference type="ARBA" id="ARBA00022555"/>
    </source>
</evidence>
<dbReference type="Pfam" id="PF00281">
    <property type="entry name" value="Ribosomal_L5"/>
    <property type="match status" value="1"/>
</dbReference>
<comment type="similarity">
    <text evidence="1 6">Belongs to the universal ribosomal protein uL5 family.</text>
</comment>